<keyword evidence="4 5" id="KW-0704">Schiff base</keyword>
<feature type="binding site" evidence="5">
    <location>
        <begin position="194"/>
        <end position="195"/>
    </location>
    <ligand>
        <name>1-deoxy-D-threo-hexo-2,5-diulose 6-phosphate</name>
        <dbReference type="ChEBI" id="CHEBI:58861"/>
    </ligand>
</feature>
<dbReference type="PIRSF" id="PIRSF038992">
    <property type="entry name" value="Aldolase_Ia"/>
    <property type="match status" value="1"/>
</dbReference>
<feature type="binding site" evidence="5">
    <location>
        <begin position="138"/>
        <end position="140"/>
    </location>
    <ligand>
        <name>1-deoxy-D-threo-hexo-2,5-diulose 6-phosphate</name>
        <dbReference type="ChEBI" id="CHEBI:58861"/>
    </ligand>
</feature>
<sequence length="260" mass="27371">MERIFNRSTGNAVIIPMDHGVTVGPIKGIKSVKNIADAVARGGADAAVVHKGAATFGHRGYGRDLGLIIHLSASTALGPDPNNKVLVATVEEALKIGADAVSIHVNVGAEDESRMLSTLGEISRHCQEWGMPLLAMMYPRGRKIKDEYSAESIAHAARVGAELGADIVKTNYSGDPDSFASVVDSCPVPVVIAGGPKVETELDLLLMVEGAIVSGARGVAIGRNVFQHQDPELITRRICGVVHKGLKAEEAASLERSIKD</sequence>
<dbReference type="AlphaFoldDB" id="A0A7K4AIW9"/>
<dbReference type="InterPro" id="IPR041720">
    <property type="entry name" value="FbaB-like"/>
</dbReference>
<dbReference type="EC" id="2.2.1.10" evidence="5 6"/>
<comment type="caution">
    <text evidence="8">The sequence shown here is derived from an EMBL/GenBank/DDBJ whole genome shotgun (WGS) entry which is preliminary data.</text>
</comment>
<evidence type="ECO:0000256" key="4">
    <source>
        <dbReference type="ARBA" id="ARBA00023270"/>
    </source>
</evidence>
<comment type="catalytic activity">
    <reaction evidence="5">
        <text>1-deoxy-D-threo-hexo-2,5-diulose 6-phosphate + L-aspartate 4-semialdehyde = 2,3-dioxopropyl phosphate + 2-amino-2,3,7-trideoxy-D-lyxo-hept-6-ulosonate</text>
        <dbReference type="Rhea" id="RHEA:25952"/>
        <dbReference type="ChEBI" id="CHEBI:58859"/>
        <dbReference type="ChEBI" id="CHEBI:58860"/>
        <dbReference type="ChEBI" id="CHEBI:58861"/>
        <dbReference type="ChEBI" id="CHEBI:537519"/>
        <dbReference type="EC" id="2.2.1.10"/>
    </reaction>
</comment>
<dbReference type="InterPro" id="IPR010210">
    <property type="entry name" value="ADH_synthase"/>
</dbReference>
<dbReference type="Gene3D" id="3.20.20.70">
    <property type="entry name" value="Aldolase class I"/>
    <property type="match status" value="1"/>
</dbReference>
<dbReference type="PANTHER" id="PTHR47916">
    <property type="entry name" value="FRUCTOSE-BISPHOSPHATE ALDOLASE CLASS 1"/>
    <property type="match status" value="1"/>
</dbReference>
<dbReference type="GO" id="GO:0009073">
    <property type="term" value="P:aromatic amino acid family biosynthetic process"/>
    <property type="evidence" value="ECO:0007669"/>
    <property type="project" value="UniProtKB-UniRule"/>
</dbReference>
<keyword evidence="1 5" id="KW-0028">Amino-acid biosynthesis</keyword>
<reference evidence="8 9" key="1">
    <citation type="journal article" date="2020" name="Biotechnol. Biofuels">
        <title>New insights from the biogas microbiome by comprehensive genome-resolved metagenomics of nearly 1600 species originating from multiple anaerobic digesters.</title>
        <authorList>
            <person name="Campanaro S."/>
            <person name="Treu L."/>
            <person name="Rodriguez-R L.M."/>
            <person name="Kovalovszki A."/>
            <person name="Ziels R.M."/>
            <person name="Maus I."/>
            <person name="Zhu X."/>
            <person name="Kougias P.G."/>
            <person name="Basile A."/>
            <person name="Luo G."/>
            <person name="Schluter A."/>
            <person name="Konstantinidis K.T."/>
            <person name="Angelidaki I."/>
        </authorList>
    </citation>
    <scope>NUCLEOTIDE SEQUENCE [LARGE SCALE GENOMIC DNA]</scope>
    <source>
        <strain evidence="8">AS27yjCOA_157</strain>
    </source>
</reference>
<dbReference type="SUPFAM" id="SSF51569">
    <property type="entry name" value="Aldolase"/>
    <property type="match status" value="1"/>
</dbReference>
<dbReference type="PANTHER" id="PTHR47916:SF1">
    <property type="entry name" value="3-HYDROXY-5-PHOSPHONOOXYPENTANE-2,4-DIONE THIOLASE"/>
    <property type="match status" value="1"/>
</dbReference>
<accession>A0A7K4AIW9</accession>
<feature type="active site" description="Proton donor" evidence="5 7">
    <location>
        <position position="138"/>
    </location>
</feature>
<evidence type="ECO:0000256" key="1">
    <source>
        <dbReference type="ARBA" id="ARBA00022605"/>
    </source>
</evidence>
<feature type="active site" description="Schiff-base intermediate with dihydroxyacetone-P" evidence="7">
    <location>
        <position position="169"/>
    </location>
</feature>
<dbReference type="InterPro" id="IPR013785">
    <property type="entry name" value="Aldolase_TIM"/>
</dbReference>
<name>A0A7K4AIW9_METSH</name>
<dbReference type="NCBIfam" id="NF005556">
    <property type="entry name" value="PRK07226.1"/>
    <property type="match status" value="1"/>
</dbReference>
<dbReference type="CDD" id="cd00958">
    <property type="entry name" value="DhnA"/>
    <property type="match status" value="1"/>
</dbReference>
<dbReference type="Proteomes" id="UP000544742">
    <property type="component" value="Unassembled WGS sequence"/>
</dbReference>
<feature type="active site" description="Proton acceptor" evidence="5">
    <location>
        <position position="18"/>
    </location>
</feature>
<evidence type="ECO:0000256" key="7">
    <source>
        <dbReference type="PIRSR" id="PIRSR038992-1"/>
    </source>
</evidence>
<keyword evidence="3 5" id="KW-0057">Aromatic amino acid biosynthesis</keyword>
<gene>
    <name evidence="5" type="primary">aroA'</name>
    <name evidence="8" type="ORF">GX426_07325</name>
</gene>
<dbReference type="InterPro" id="IPR050456">
    <property type="entry name" value="DeoC/FbaB_aldolase"/>
</dbReference>
<proteinExistence type="inferred from homology"/>
<dbReference type="HAMAP" id="MF_00960">
    <property type="entry name" value="ADH_synthase"/>
    <property type="match status" value="1"/>
</dbReference>
<dbReference type="NCBIfam" id="TIGR01949">
    <property type="entry name" value="ADH_synth"/>
    <property type="match status" value="1"/>
</dbReference>
<dbReference type="Pfam" id="PF01791">
    <property type="entry name" value="DeoC"/>
    <property type="match status" value="1"/>
</dbReference>
<feature type="active site" description="Schiff-base intermediate with substrate" evidence="5">
    <location>
        <position position="169"/>
    </location>
</feature>
<evidence type="ECO:0000313" key="8">
    <source>
        <dbReference type="EMBL" id="NLJ22904.1"/>
    </source>
</evidence>
<dbReference type="GO" id="GO:0016744">
    <property type="term" value="F:transketolase or transaldolase activity"/>
    <property type="evidence" value="ECO:0007669"/>
    <property type="project" value="UniProtKB-UniRule"/>
</dbReference>
<evidence type="ECO:0000256" key="2">
    <source>
        <dbReference type="ARBA" id="ARBA00022679"/>
    </source>
</evidence>
<dbReference type="GO" id="GO:0008652">
    <property type="term" value="P:amino acid biosynthetic process"/>
    <property type="evidence" value="ECO:0007669"/>
    <property type="project" value="UniProtKB-KW"/>
</dbReference>
<dbReference type="GO" id="GO:0004332">
    <property type="term" value="F:fructose-bisphosphate aldolase activity"/>
    <property type="evidence" value="ECO:0007669"/>
    <property type="project" value="InterPro"/>
</dbReference>
<dbReference type="EMBL" id="JAAYUN010000122">
    <property type="protein sequence ID" value="NLJ22904.1"/>
    <property type="molecule type" value="Genomic_DNA"/>
</dbReference>
<dbReference type="InterPro" id="IPR002915">
    <property type="entry name" value="DeoC/FbaB/LacD_aldolase"/>
</dbReference>
<comment type="function">
    <text evidence="5">Catalyzes a transaldol reaction between 6-deoxy-5-ketofructose 1-phosphate (DKFP) and L-aspartate semialdehyde (ASA) with an elimination of hydroxypyruvaldehyde phosphate to yield 2-amino-3,7-dideoxy-D-threo-hept-6-ulosonate (ADH). Plays a key role in an alternative pathway of the biosynthesis of 3-dehydroquinate (DHQ), which is involved in the canonical pathway for the biosynthesis of aromatic amino acids.</text>
</comment>
<evidence type="ECO:0000313" key="9">
    <source>
        <dbReference type="Proteomes" id="UP000544742"/>
    </source>
</evidence>
<feature type="binding site" evidence="5">
    <location>
        <begin position="18"/>
        <end position="22"/>
    </location>
    <ligand>
        <name>1-deoxy-D-threo-hexo-2,5-diulose 6-phosphate</name>
        <dbReference type="ChEBI" id="CHEBI:58861"/>
    </ligand>
</feature>
<keyword evidence="2 5" id="KW-0808">Transferase</keyword>
<feature type="binding site" evidence="5">
    <location>
        <begin position="222"/>
        <end position="223"/>
    </location>
    <ligand>
        <name>1-deoxy-D-threo-hexo-2,5-diulose 6-phosphate</name>
        <dbReference type="ChEBI" id="CHEBI:58861"/>
    </ligand>
</feature>
<dbReference type="SMART" id="SM01133">
    <property type="entry name" value="DeoC"/>
    <property type="match status" value="1"/>
</dbReference>
<evidence type="ECO:0000256" key="5">
    <source>
        <dbReference type="HAMAP-Rule" id="MF_00960"/>
    </source>
</evidence>
<comment type="similarity">
    <text evidence="5">Belongs to the DeoC/FbaB aldolase family. ADHS subfamily.</text>
</comment>
<dbReference type="GO" id="GO:0016836">
    <property type="term" value="F:hydro-lyase activity"/>
    <property type="evidence" value="ECO:0007669"/>
    <property type="project" value="InterPro"/>
</dbReference>
<evidence type="ECO:0000256" key="6">
    <source>
        <dbReference type="NCBIfam" id="TIGR01949"/>
    </source>
</evidence>
<evidence type="ECO:0000256" key="3">
    <source>
        <dbReference type="ARBA" id="ARBA00023141"/>
    </source>
</evidence>
<comment type="subunit">
    <text evidence="5">Homodecamer.</text>
</comment>
<protein>
    <recommendedName>
        <fullName evidence="5 6">2-amino-3,7-dideoxy-D-threo-hept-6-ulosonate synthase</fullName>
        <shortName evidence="5">ADH synthase</shortName>
        <shortName evidence="5">ADHS</shortName>
        <shortName evidence="5">ADTH synthase</shortName>
        <ecNumber evidence="5 6">2.2.1.10</ecNumber>
    </recommendedName>
</protein>
<organism evidence="8 9">
    <name type="scientific">Methanothrix soehngenii</name>
    <name type="common">Methanosaeta concilii</name>
    <dbReference type="NCBI Taxonomy" id="2223"/>
    <lineage>
        <taxon>Archaea</taxon>
        <taxon>Methanobacteriati</taxon>
        <taxon>Methanobacteriota</taxon>
        <taxon>Stenosarchaea group</taxon>
        <taxon>Methanomicrobia</taxon>
        <taxon>Methanotrichales</taxon>
        <taxon>Methanotrichaceae</taxon>
        <taxon>Methanothrix</taxon>
    </lineage>
</organism>